<dbReference type="InterPro" id="IPR029787">
    <property type="entry name" value="Nucleotide_cyclase"/>
</dbReference>
<dbReference type="Proteomes" id="UP001165090">
    <property type="component" value="Unassembled WGS sequence"/>
</dbReference>
<feature type="compositionally biased region" description="Low complexity" evidence="8">
    <location>
        <begin position="449"/>
        <end position="463"/>
    </location>
</feature>
<dbReference type="SUPFAM" id="SSF55073">
    <property type="entry name" value="Nucleotide cyclase"/>
    <property type="match status" value="1"/>
</dbReference>
<keyword evidence="2 9" id="KW-0812">Transmembrane</keyword>
<evidence type="ECO:0000256" key="1">
    <source>
        <dbReference type="ARBA" id="ARBA00004370"/>
    </source>
</evidence>
<feature type="compositionally biased region" description="Low complexity" evidence="8">
    <location>
        <begin position="731"/>
        <end position="746"/>
    </location>
</feature>
<evidence type="ECO:0000313" key="12">
    <source>
        <dbReference type="Proteomes" id="UP001165090"/>
    </source>
</evidence>
<evidence type="ECO:0000256" key="4">
    <source>
        <dbReference type="ARBA" id="ARBA00022989"/>
    </source>
</evidence>
<accession>A0ABQ5S828</accession>
<feature type="region of interest" description="Disordered" evidence="8">
    <location>
        <begin position="2055"/>
        <end position="2075"/>
    </location>
</feature>
<dbReference type="Pfam" id="PF00211">
    <property type="entry name" value="Guanylate_cyc"/>
    <property type="match status" value="1"/>
</dbReference>
<comment type="caution">
    <text evidence="11">The sequence shown here is derived from an EMBL/GenBank/DDBJ whole genome shotgun (WGS) entry which is preliminary data.</text>
</comment>
<dbReference type="InterPro" id="IPR018297">
    <property type="entry name" value="A/G_cyclase_CS"/>
</dbReference>
<feature type="compositionally biased region" description="Basic and acidic residues" evidence="8">
    <location>
        <begin position="120"/>
        <end position="141"/>
    </location>
</feature>
<feature type="region of interest" description="Disordered" evidence="8">
    <location>
        <begin position="440"/>
        <end position="474"/>
    </location>
</feature>
<protein>
    <recommendedName>
        <fullName evidence="10">Guanylate cyclase domain-containing protein</fullName>
    </recommendedName>
</protein>
<evidence type="ECO:0000256" key="8">
    <source>
        <dbReference type="SAM" id="MobiDB-lite"/>
    </source>
</evidence>
<feature type="domain" description="Guanylate cyclase" evidence="10">
    <location>
        <begin position="2307"/>
        <end position="2435"/>
    </location>
</feature>
<name>A0ABQ5S828_9CHLO</name>
<evidence type="ECO:0000259" key="10">
    <source>
        <dbReference type="PROSITE" id="PS50125"/>
    </source>
</evidence>
<dbReference type="Gene3D" id="3.30.70.1230">
    <property type="entry name" value="Nucleotide cyclase"/>
    <property type="match status" value="1"/>
</dbReference>
<feature type="transmembrane region" description="Helical" evidence="9">
    <location>
        <begin position="1233"/>
        <end position="1252"/>
    </location>
</feature>
<feature type="region of interest" description="Disordered" evidence="8">
    <location>
        <begin position="117"/>
        <end position="143"/>
    </location>
</feature>
<comment type="similarity">
    <text evidence="7">Belongs to the adenylyl cyclase class-4/guanylyl cyclase family.</text>
</comment>
<feature type="region of interest" description="Disordered" evidence="8">
    <location>
        <begin position="1701"/>
        <end position="1722"/>
    </location>
</feature>
<feature type="region of interest" description="Disordered" evidence="8">
    <location>
        <begin position="1839"/>
        <end position="1860"/>
    </location>
</feature>
<dbReference type="SMART" id="SM00044">
    <property type="entry name" value="CYCc"/>
    <property type="match status" value="1"/>
</dbReference>
<evidence type="ECO:0000256" key="3">
    <source>
        <dbReference type="ARBA" id="ARBA00022741"/>
    </source>
</evidence>
<keyword evidence="4 9" id="KW-1133">Transmembrane helix</keyword>
<comment type="subcellular location">
    <subcellularLocation>
        <location evidence="1">Membrane</location>
    </subcellularLocation>
</comment>
<evidence type="ECO:0000256" key="6">
    <source>
        <dbReference type="ARBA" id="ARBA00023239"/>
    </source>
</evidence>
<feature type="region of interest" description="Disordered" evidence="8">
    <location>
        <begin position="1385"/>
        <end position="1418"/>
    </location>
</feature>
<evidence type="ECO:0000256" key="9">
    <source>
        <dbReference type="SAM" id="Phobius"/>
    </source>
</evidence>
<evidence type="ECO:0000256" key="2">
    <source>
        <dbReference type="ARBA" id="ARBA00022692"/>
    </source>
</evidence>
<feature type="compositionally biased region" description="Polar residues" evidence="8">
    <location>
        <begin position="701"/>
        <end position="716"/>
    </location>
</feature>
<feature type="region of interest" description="Disordered" evidence="8">
    <location>
        <begin position="2232"/>
        <end position="2265"/>
    </location>
</feature>
<gene>
    <name evidence="11" type="ORF">VaNZ11_009402</name>
</gene>
<feature type="compositionally biased region" description="Low complexity" evidence="8">
    <location>
        <begin position="403"/>
        <end position="412"/>
    </location>
</feature>
<organism evidence="11 12">
    <name type="scientific">Volvox africanus</name>
    <dbReference type="NCBI Taxonomy" id="51714"/>
    <lineage>
        <taxon>Eukaryota</taxon>
        <taxon>Viridiplantae</taxon>
        <taxon>Chlorophyta</taxon>
        <taxon>core chlorophytes</taxon>
        <taxon>Chlorophyceae</taxon>
        <taxon>CS clade</taxon>
        <taxon>Chlamydomonadales</taxon>
        <taxon>Volvocaceae</taxon>
        <taxon>Volvox</taxon>
    </lineage>
</organism>
<dbReference type="InterPro" id="IPR001054">
    <property type="entry name" value="A/G_cyclase"/>
</dbReference>
<feature type="transmembrane region" description="Helical" evidence="9">
    <location>
        <begin position="1207"/>
        <end position="1226"/>
    </location>
</feature>
<feature type="compositionally biased region" description="Pro residues" evidence="8">
    <location>
        <begin position="1886"/>
        <end position="1905"/>
    </location>
</feature>
<keyword evidence="6 7" id="KW-0456">Lyase</keyword>
<evidence type="ECO:0000313" key="11">
    <source>
        <dbReference type="EMBL" id="GLI65786.1"/>
    </source>
</evidence>
<feature type="transmembrane region" description="Helical" evidence="9">
    <location>
        <begin position="1272"/>
        <end position="1296"/>
    </location>
</feature>
<dbReference type="PROSITE" id="PS50125">
    <property type="entry name" value="GUANYLATE_CYCLASE_2"/>
    <property type="match status" value="1"/>
</dbReference>
<feature type="region of interest" description="Disordered" evidence="8">
    <location>
        <begin position="1878"/>
        <end position="1907"/>
    </location>
</feature>
<sequence>MQLQQYSYLVKSLTGAYHQYWQPFYLCHSLRPQFLSLGLLPLPGQNVTDTFLKNIWRPSGGASRCSSPDNPPMHAASNRHSVFTHPLRRQISHPHTTAEPTSPVTLSTLDSWSELQSAVRGDKDDGRTPRCMGERYSEAIRDGQISANSPIKGHRLSHQPPAQNLDWTLGRDRRVGEGSQPPVHLPVLSGLQLSLPCCWSNFDPNRRCRSTEAIGRKGLRGAGHAATWRPSYTYDGVLLHDRWGRVAYDADAGQQDCLGWAAVMERELWGAVLLPRGTLSLSLDGCLGAPAMLPSPPPPHAPHHPLLALGDAGERRCSAAGGGRAAYSLAAGASEGGTDGTGGDRQWVGPLPGSVPYSPGQQHSFTSVGIPRVSGHGGPYCPRPILHDNIPLNRLTLPPPPQQQQQQQQQQQHFDRESCTDNRLLRGDSFLAPYGPLFTETFDHPGDGSATATAALSSRNAAAEGPAEVATGEATARASASAARRCTFDGVTSWPGVNDFMGQVMPRLPQLRISSSTVCATGCHEDEEERAFRRTPVLHDVYDAMCNLSSGSSDSGGSDDGDGDDSVTVCHRSGGYWNHSGSGADCKAHVSHRTSRAKIVHALQINSAGESGIFHRASSGIGDGGGDGDGGMFSEPSLLQHRRRSTDVVTSTMATTIASTVSTTVRSAAAAAAVAHGEMHHRRRALQRAVASRWRAALQDAQRQASLPSSPQTQSPRGAAPYTPFAWSPRGGSTPSSSQPASPSRGTSGGTSGRLLSSGGATDPLPAASAVSLFVPSERSSRTGIMLAAPPIVAALRVMGAEGSAGAGARRFTRSSSAHESGLRRIHRAQALQAINAHVAASASDLRTKLGPRSGYTVFGTALSRAGQHIAVAANSGAPTITTPSLLGRCPGDREAPLEFTAPAAVAAAAGDGASDVVNSVTLVAAAVHISREYAAAVGSDAVVAEVSPQPPPRLPQTPFSAVGLTPASRMGSIQGSPVPDLDAAAARMRSSGPGTLATSEVGIINLRSPVAGPPAALQPVPDVSAAVPAGPPSPPSNTAGILAVSPPSVAPAPEIILSAVAATRAPDTKADTVGVHGGGDDVLVCGDVPGPVAVMGPLGGSGASATAASNIVQVASVTLCGTIKPARIHERAPTEGQYSVRGEVGATVAAAANAGAVAAVATPAPLTTPASSLAGEQQHGDCCSRLLPLPARPAFRKLPLPQSATAVLSATLLIVMTAVSLWSLLRTPPVEMLYPGPLMGVAMAALAVGAADRLVGRSGPSWWPSLRMTELMGLAREVLLTVLASGVIFWAIWTFPIAAVDNVEKATAVAAPAGPAILLATIISAAVALVAAVGFAFTVRPVMETVIPSAGGDARTAEICAYEHLAPAVSHTIAEGAVRRGMPQDWEGEQQQQQRGDLSSEQGSAHNGVAGTAAEAPTLPPCQPDFRWLARQQALLSAIKLRMLAADDVAGIVRTLSDHVSELYSGLGAYLLMVLPADAEEPSDDGGSGVRPPPPPPPVAFLVPLVHSPVMQLWVPPEGDERPDNSLVSLDELPTLLRCLEGNTAAFFDDVTMAAGVAACAAGDAGSAAAAAEEPMSLRPPADMVMFAQDVGASGFLVAPIFCLEHRFGLLLVARPADRRAGGGCIGFGEVPPAVAGPAPQLDEELFALSCCLADELAVALYIKHVQAELAVSELLMTDIMPYDAVQLLKRRMHRSLAAPTTPSACTTTPRHPAGFSATAPSGAAGSAQFADASPAVPAPAAALSPVPSSGRSLSMPLPYLRTGTASSSHPVPRRTHSSIHMPSWGSAAAVSLSSPASYGGVFICHSLLTSSCSVPGGLVSTYGTALVPHLTVASGTPPLSRAPSLSTQQSSGSSSAGTAAAAAPAAAVSLQESSVAHFSVGSEPPTPTPAPLSPPPSEVPPLAPADRCGLLAASADIVDGGNTLESGTPTAPRPVAEEIGAATALSTPFRLDGNFGLVRPPPPPLLQPSGVAKSPVVTPPVNGTANGTARSSSPYLAWPRAAASNSCLTLPGIEESYGSGELLTESCGSGDVGDAPADAPRYFSLSTGASVSRATSSRLNESSSGGGGGGGCKKSSTFSGGIAAAALPLPPPLSRDSRRLFQFSASGHSFSGTAISGTTAGVGATQMPSLPPSFQRLSAEGSCQPGGAAIDLPHRGSQDPAADLHLPPPLRLGRSWSSVSAATATAAATATITSSAVSRVQSWRTNSCTGSSPRASYNLSSGGLAPIAAAPWSPMPTPRRSGSCVSSDGSAGGSSSNVSGGGGGAVTTSHGAAAVMASGPAASILPSTGAVALDVPYKQWHSSVTVLFADIVGYTSMAQSLAPEQVMAVLHSLFSRYDDLLAPLNVYKVETIGDAYMAATGLLYESSSHAADMVDFGVGMIRAAAGVSDPVSGQPLRIRVGINSGPVMSGIVGACRARYCLFGDTVNTASRMESTGVPGAIQISEDTYMALPESSRALWTCRGEVEVKGKGLLRTYLLIPQLKEEVEVGAVEVQAAA</sequence>
<feature type="compositionally biased region" description="Low complexity" evidence="8">
    <location>
        <begin position="2243"/>
        <end position="2260"/>
    </location>
</feature>
<feature type="compositionally biased region" description="Polar residues" evidence="8">
    <location>
        <begin position="1396"/>
        <end position="1406"/>
    </location>
</feature>
<keyword evidence="5 9" id="KW-0472">Membrane</keyword>
<keyword evidence="3" id="KW-0547">Nucleotide-binding</keyword>
<evidence type="ECO:0000256" key="5">
    <source>
        <dbReference type="ARBA" id="ARBA00023136"/>
    </source>
</evidence>
<proteinExistence type="inferred from homology"/>
<feature type="transmembrane region" description="Helical" evidence="9">
    <location>
        <begin position="1317"/>
        <end position="1338"/>
    </location>
</feature>
<dbReference type="CDD" id="cd07302">
    <property type="entry name" value="CHD"/>
    <property type="match status" value="1"/>
</dbReference>
<feature type="region of interest" description="Disordered" evidence="8">
    <location>
        <begin position="379"/>
        <end position="417"/>
    </location>
</feature>
<keyword evidence="12" id="KW-1185">Reference proteome</keyword>
<evidence type="ECO:0000256" key="7">
    <source>
        <dbReference type="RuleBase" id="RU000405"/>
    </source>
</evidence>
<reference evidence="11 12" key="1">
    <citation type="journal article" date="2023" name="IScience">
        <title>Expanded male sex-determining region conserved during the evolution of homothallism in the green alga Volvox.</title>
        <authorList>
            <person name="Yamamoto K."/>
            <person name="Matsuzaki R."/>
            <person name="Mahakham W."/>
            <person name="Heman W."/>
            <person name="Sekimoto H."/>
            <person name="Kawachi M."/>
            <person name="Minakuchi Y."/>
            <person name="Toyoda A."/>
            <person name="Nozaki H."/>
        </authorList>
    </citation>
    <scope>NUCLEOTIDE SEQUENCE [LARGE SCALE GENOMIC DNA]</scope>
    <source>
        <strain evidence="11 12">NIES-4468</strain>
    </source>
</reference>
<dbReference type="PANTHER" id="PTHR11920:SF335">
    <property type="entry name" value="GUANYLATE CYCLASE"/>
    <property type="match status" value="1"/>
</dbReference>
<feature type="compositionally biased region" description="Low complexity" evidence="8">
    <location>
        <begin position="1844"/>
        <end position="1860"/>
    </location>
</feature>
<dbReference type="PROSITE" id="PS00452">
    <property type="entry name" value="GUANYLATE_CYCLASE_1"/>
    <property type="match status" value="1"/>
</dbReference>
<dbReference type="EMBL" id="BSDZ01000025">
    <property type="protein sequence ID" value="GLI65786.1"/>
    <property type="molecule type" value="Genomic_DNA"/>
</dbReference>
<dbReference type="InterPro" id="IPR050401">
    <property type="entry name" value="Cyclic_nucleotide_synthase"/>
</dbReference>
<feature type="region of interest" description="Disordered" evidence="8">
    <location>
        <begin position="700"/>
        <end position="763"/>
    </location>
</feature>
<dbReference type="PANTHER" id="PTHR11920">
    <property type="entry name" value="GUANYLYL CYCLASE"/>
    <property type="match status" value="1"/>
</dbReference>
<feature type="region of interest" description="Disordered" evidence="8">
    <location>
        <begin position="2139"/>
        <end position="2170"/>
    </location>
</feature>